<organism evidence="4">
    <name type="scientific">viral metagenome</name>
    <dbReference type="NCBI Taxonomy" id="1070528"/>
    <lineage>
        <taxon>unclassified sequences</taxon>
        <taxon>metagenomes</taxon>
        <taxon>organismal metagenomes</taxon>
    </lineage>
</organism>
<evidence type="ECO:0000256" key="1">
    <source>
        <dbReference type="ARBA" id="ARBA00022705"/>
    </source>
</evidence>
<evidence type="ECO:0008006" key="5">
    <source>
        <dbReference type="Google" id="ProtNLM"/>
    </source>
</evidence>
<sequence>MIYHESIYDTLNHFIDNRIVPHLLFYGENGSGKKRIVNDFITKNYQGLANYKDYIMYVECAHSKGIKFVREDIKFFAKKNISLIDGIFKTIILNNADKLTIDAQSALRRCIEQFSHSTRFIIIVEDKLKILKPILSRFCEIYVHLPKINDCENNFYNHNNELIYKKNNKQLLDILNKLKNSNDDLISICEKIYKKGFSGIDILNVIKDKKFKIENKYELLITLNKERLEYYNEKMFILVLINTIRCNFSK</sequence>
<name>A0A6C0AXD0_9ZZZZ</name>
<keyword evidence="3" id="KW-0067">ATP-binding</keyword>
<dbReference type="CDD" id="cd00009">
    <property type="entry name" value="AAA"/>
    <property type="match status" value="1"/>
</dbReference>
<dbReference type="InterPro" id="IPR050238">
    <property type="entry name" value="DNA_Rep/Repair_Clamp_Loader"/>
</dbReference>
<dbReference type="GO" id="GO:0003689">
    <property type="term" value="F:DNA clamp loader activity"/>
    <property type="evidence" value="ECO:0007669"/>
    <property type="project" value="TreeGrafter"/>
</dbReference>
<keyword evidence="2" id="KW-0547">Nucleotide-binding</keyword>
<accession>A0A6C0AXD0</accession>
<dbReference type="Gene3D" id="3.40.50.300">
    <property type="entry name" value="P-loop containing nucleotide triphosphate hydrolases"/>
    <property type="match status" value="1"/>
</dbReference>
<dbReference type="GO" id="GO:0006281">
    <property type="term" value="P:DNA repair"/>
    <property type="evidence" value="ECO:0007669"/>
    <property type="project" value="TreeGrafter"/>
</dbReference>
<dbReference type="SUPFAM" id="SSF52540">
    <property type="entry name" value="P-loop containing nucleoside triphosphate hydrolases"/>
    <property type="match status" value="1"/>
</dbReference>
<dbReference type="PANTHER" id="PTHR11669">
    <property type="entry name" value="REPLICATION FACTOR C / DNA POLYMERASE III GAMMA-TAU SUBUNIT"/>
    <property type="match status" value="1"/>
</dbReference>
<dbReference type="PANTHER" id="PTHR11669:SF20">
    <property type="entry name" value="REPLICATION FACTOR C SUBUNIT 4"/>
    <property type="match status" value="1"/>
</dbReference>
<dbReference type="InterPro" id="IPR027417">
    <property type="entry name" value="P-loop_NTPase"/>
</dbReference>
<dbReference type="GO" id="GO:0006261">
    <property type="term" value="P:DNA-templated DNA replication"/>
    <property type="evidence" value="ECO:0007669"/>
    <property type="project" value="TreeGrafter"/>
</dbReference>
<dbReference type="AlphaFoldDB" id="A0A6C0AXD0"/>
<keyword evidence="1" id="KW-0235">DNA replication</keyword>
<evidence type="ECO:0000256" key="2">
    <source>
        <dbReference type="ARBA" id="ARBA00022741"/>
    </source>
</evidence>
<dbReference type="GO" id="GO:0005663">
    <property type="term" value="C:DNA replication factor C complex"/>
    <property type="evidence" value="ECO:0007669"/>
    <property type="project" value="TreeGrafter"/>
</dbReference>
<dbReference type="EMBL" id="MN738771">
    <property type="protein sequence ID" value="QHS84010.1"/>
    <property type="molecule type" value="Genomic_DNA"/>
</dbReference>
<dbReference type="GO" id="GO:0005524">
    <property type="term" value="F:ATP binding"/>
    <property type="evidence" value="ECO:0007669"/>
    <property type="project" value="UniProtKB-KW"/>
</dbReference>
<reference evidence="4" key="1">
    <citation type="journal article" date="2020" name="Nature">
        <title>Giant virus diversity and host interactions through global metagenomics.</title>
        <authorList>
            <person name="Schulz F."/>
            <person name="Roux S."/>
            <person name="Paez-Espino D."/>
            <person name="Jungbluth S."/>
            <person name="Walsh D.A."/>
            <person name="Denef V.J."/>
            <person name="McMahon K.D."/>
            <person name="Konstantinidis K.T."/>
            <person name="Eloe-Fadrosh E.A."/>
            <person name="Kyrpides N.C."/>
            <person name="Woyke T."/>
        </authorList>
    </citation>
    <scope>NUCLEOTIDE SEQUENCE</scope>
    <source>
        <strain evidence="4">GVMAG-S-ERX555965-48</strain>
    </source>
</reference>
<evidence type="ECO:0000256" key="3">
    <source>
        <dbReference type="ARBA" id="ARBA00022840"/>
    </source>
</evidence>
<protein>
    <recommendedName>
        <fullName evidence="5">Replication factor C small subunit</fullName>
    </recommendedName>
</protein>
<proteinExistence type="predicted"/>
<evidence type="ECO:0000313" key="4">
    <source>
        <dbReference type="EMBL" id="QHS84010.1"/>
    </source>
</evidence>